<gene>
    <name evidence="1" type="ORF">QFC22_000836</name>
</gene>
<proteinExistence type="predicted"/>
<reference evidence="1" key="1">
    <citation type="submission" date="2023-04" db="EMBL/GenBank/DDBJ databases">
        <title>Draft Genome sequencing of Naganishia species isolated from polar environments using Oxford Nanopore Technology.</title>
        <authorList>
            <person name="Leo P."/>
            <person name="Venkateswaran K."/>
        </authorList>
    </citation>
    <scope>NUCLEOTIDE SEQUENCE</scope>
    <source>
        <strain evidence="1">MNA-CCFEE 5425</strain>
    </source>
</reference>
<evidence type="ECO:0000313" key="1">
    <source>
        <dbReference type="EMBL" id="KAJ9124043.1"/>
    </source>
</evidence>
<organism evidence="1 2">
    <name type="scientific">Naganishia vaughanmartiniae</name>
    <dbReference type="NCBI Taxonomy" id="1424756"/>
    <lineage>
        <taxon>Eukaryota</taxon>
        <taxon>Fungi</taxon>
        <taxon>Dikarya</taxon>
        <taxon>Basidiomycota</taxon>
        <taxon>Agaricomycotina</taxon>
        <taxon>Tremellomycetes</taxon>
        <taxon>Filobasidiales</taxon>
        <taxon>Filobasidiaceae</taxon>
        <taxon>Naganishia</taxon>
    </lineage>
</organism>
<sequence length="226" mass="25121">MPVSLLGPPLATTSSPTANLSSSYLHTRGQAYHSSYVDEPHVPTIGNVAILPINTKIRGPAAIAEDPSRPDIIEESLDLFRANCLFRNFEIKGPADRLLIYFILFISDCINKLAPAHPSKPAPTYGEALKSLSTLAVDHFSLPGDAGFPMNNLYHGPKDRNEAGARFDALRSYLLQCRQELVIRLCDRLYPLEPETQPDGTPTPANRIGQRQVKPSKWWMAFQKRK</sequence>
<comment type="caution">
    <text evidence="1">The sequence shown here is derived from an EMBL/GenBank/DDBJ whole genome shotgun (WGS) entry which is preliminary data.</text>
</comment>
<name>A0ACC2XJ63_9TREE</name>
<protein>
    <submittedName>
        <fullName evidence="1">Uncharacterized protein</fullName>
    </submittedName>
</protein>
<dbReference type="Proteomes" id="UP001243375">
    <property type="component" value="Unassembled WGS sequence"/>
</dbReference>
<accession>A0ACC2XJ63</accession>
<keyword evidence="2" id="KW-1185">Reference proteome</keyword>
<dbReference type="EMBL" id="JASBWU010000002">
    <property type="protein sequence ID" value="KAJ9124043.1"/>
    <property type="molecule type" value="Genomic_DNA"/>
</dbReference>
<evidence type="ECO:0000313" key="2">
    <source>
        <dbReference type="Proteomes" id="UP001243375"/>
    </source>
</evidence>